<gene>
    <name evidence="3" type="ORF">AArc1_2016</name>
</gene>
<evidence type="ECO:0000313" key="4">
    <source>
        <dbReference type="Proteomes" id="UP000258707"/>
    </source>
</evidence>
<dbReference type="KEGG" id="nan:AArc1_2016"/>
<dbReference type="Gene3D" id="2.130.10.10">
    <property type="entry name" value="YVTN repeat-like/Quinoprotein amine dehydrogenase"/>
    <property type="match status" value="1"/>
</dbReference>
<accession>A0A346PFN9</accession>
<sequence>MAAYRYTRRRWLATCAGATAGLAAIAGCSDETDTSSLDDPGATASDGDYGDWPMERYNATNRLSVPHTGLDSEPEVLWTAELEGAGSTKPPVVYSDTVFVNHGLDTCTAIDIHDGEPMWEHETDGSEAIAVSEVGLFVGGDGLEALDRENGDVLWTSGHDRTVTSIRMYDETIYAGLEDTVIAFDNEGGENLEFETPEPVQSLAIDDNQIYARCREDPDVDDFLMVGYERVSGDQLWSHEISHAQQWADDRVTRTFPVIDKIAYTVTNENLISIDGPGGTLDEIVELDQSSWTRPSVHDDIAYLQRGSMAYNLDTSEEPSEWDPDEGADTPMVIAGGTGYMISPGGIRDPIEVVSVDPLTGAVNWSIPAPEKGSSHYPIVLNGLILLPIETLGLVALG</sequence>
<dbReference type="PROSITE" id="PS51257">
    <property type="entry name" value="PROKAR_LIPOPROTEIN"/>
    <property type="match status" value="1"/>
</dbReference>
<dbReference type="InterPro" id="IPR002372">
    <property type="entry name" value="PQQ_rpt_dom"/>
</dbReference>
<feature type="domain" description="Pyrrolo-quinoline quinone repeat" evidence="2">
    <location>
        <begin position="75"/>
        <end position="131"/>
    </location>
</feature>
<dbReference type="AlphaFoldDB" id="A0A346PFN9"/>
<dbReference type="PANTHER" id="PTHR34512:SF30">
    <property type="entry name" value="OUTER MEMBRANE PROTEIN ASSEMBLY FACTOR BAMB"/>
    <property type="match status" value="1"/>
</dbReference>
<dbReference type="RefSeq" id="WP_161958293.1">
    <property type="nucleotide sequence ID" value="NZ_CP024047.1"/>
</dbReference>
<dbReference type="InterPro" id="IPR015943">
    <property type="entry name" value="WD40/YVTN_repeat-like_dom_sf"/>
</dbReference>
<evidence type="ECO:0000313" key="3">
    <source>
        <dbReference type="EMBL" id="AXR78334.1"/>
    </source>
</evidence>
<evidence type="ECO:0000259" key="2">
    <source>
        <dbReference type="Pfam" id="PF13360"/>
    </source>
</evidence>
<dbReference type="GeneID" id="37638805"/>
<dbReference type="InterPro" id="IPR011047">
    <property type="entry name" value="Quinoprotein_ADH-like_sf"/>
</dbReference>
<reference evidence="4" key="1">
    <citation type="submission" date="2017-10" db="EMBL/GenBank/DDBJ databases">
        <title>Phenotypic and genomic properties of facultatively anaerobic sulfur-reducing natronoarchaea from hypersaline soda lakes.</title>
        <authorList>
            <person name="Sorokin D.Y."/>
            <person name="Kublanov I.V."/>
            <person name="Roman P."/>
            <person name="Sinninghe Damste J.S."/>
            <person name="Golyshin P.N."/>
            <person name="Rojo D."/>
            <person name="Ciordia S."/>
            <person name="Mena Md.C."/>
            <person name="Ferrer M."/>
            <person name="Messina E."/>
            <person name="Smedile F."/>
            <person name="La Spada G."/>
            <person name="La Cono V."/>
            <person name="Yakimov M.M."/>
        </authorList>
    </citation>
    <scope>NUCLEOTIDE SEQUENCE [LARGE SCALE GENOMIC DNA]</scope>
    <source>
        <strain evidence="4">AArc1</strain>
    </source>
</reference>
<dbReference type="InterPro" id="IPR006311">
    <property type="entry name" value="TAT_signal"/>
</dbReference>
<evidence type="ECO:0000256" key="1">
    <source>
        <dbReference type="SAM" id="MobiDB-lite"/>
    </source>
</evidence>
<dbReference type="Gene3D" id="2.40.10.480">
    <property type="match status" value="1"/>
</dbReference>
<feature type="domain" description="Pyrrolo-quinoline quinone repeat" evidence="2">
    <location>
        <begin position="143"/>
        <end position="366"/>
    </location>
</feature>
<feature type="region of interest" description="Disordered" evidence="1">
    <location>
        <begin position="30"/>
        <end position="50"/>
    </location>
</feature>
<name>A0A346PFN9_9EURY</name>
<dbReference type="SUPFAM" id="SSF50998">
    <property type="entry name" value="Quinoprotein alcohol dehydrogenase-like"/>
    <property type="match status" value="1"/>
</dbReference>
<protein>
    <submittedName>
        <fullName evidence="3">ABC-type branched-chain amino acid transport system, periplasmic component</fullName>
    </submittedName>
</protein>
<dbReference type="Pfam" id="PF13360">
    <property type="entry name" value="PQQ_2"/>
    <property type="match status" value="2"/>
</dbReference>
<organism evidence="3 4">
    <name type="scientific">Natrarchaeobaculum sulfurireducens</name>
    <dbReference type="NCBI Taxonomy" id="2044521"/>
    <lineage>
        <taxon>Archaea</taxon>
        <taxon>Methanobacteriati</taxon>
        <taxon>Methanobacteriota</taxon>
        <taxon>Stenosarchaea group</taxon>
        <taxon>Halobacteria</taxon>
        <taxon>Halobacteriales</taxon>
        <taxon>Natrialbaceae</taxon>
        <taxon>Natrarchaeobaculum</taxon>
    </lineage>
</organism>
<dbReference type="EMBL" id="CP024047">
    <property type="protein sequence ID" value="AXR78334.1"/>
    <property type="molecule type" value="Genomic_DNA"/>
</dbReference>
<proteinExistence type="predicted"/>
<dbReference type="PANTHER" id="PTHR34512">
    <property type="entry name" value="CELL SURFACE PROTEIN"/>
    <property type="match status" value="1"/>
</dbReference>
<dbReference type="Proteomes" id="UP000258707">
    <property type="component" value="Chromosome"/>
</dbReference>
<dbReference type="PROSITE" id="PS51318">
    <property type="entry name" value="TAT"/>
    <property type="match status" value="1"/>
</dbReference>